<dbReference type="InterPro" id="IPR013328">
    <property type="entry name" value="6PGD_dom2"/>
</dbReference>
<feature type="domain" description="Phosphogluconate dehydrogenase NAD-binding putative C-terminal" evidence="1">
    <location>
        <begin position="171"/>
        <end position="239"/>
    </location>
</feature>
<dbReference type="Gene3D" id="3.40.50.720">
    <property type="entry name" value="NAD(P)-binding Rossmann-like Domain"/>
    <property type="match status" value="1"/>
</dbReference>
<proteinExistence type="predicted"/>
<reference evidence="2 3" key="1">
    <citation type="submission" date="2018-10" db="EMBL/GenBank/DDBJ databases">
        <title>Genomic Encyclopedia of Archaeal and Bacterial Type Strains, Phase II (KMG-II): from individual species to whole genera.</title>
        <authorList>
            <person name="Goeker M."/>
        </authorList>
    </citation>
    <scope>NUCLEOTIDE SEQUENCE [LARGE SCALE GENOMIC DNA]</scope>
    <source>
        <strain evidence="2 3">DSM 14954</strain>
    </source>
</reference>
<dbReference type="EMBL" id="RBIL01000002">
    <property type="protein sequence ID" value="RKQ86179.1"/>
    <property type="molecule type" value="Genomic_DNA"/>
</dbReference>
<dbReference type="Gene3D" id="1.10.1040.10">
    <property type="entry name" value="N-(1-d-carboxylethyl)-l-norvaline Dehydrogenase, domain 2"/>
    <property type="match status" value="1"/>
</dbReference>
<evidence type="ECO:0000313" key="3">
    <source>
        <dbReference type="Proteomes" id="UP000278962"/>
    </source>
</evidence>
<dbReference type="RefSeq" id="WP_121253699.1">
    <property type="nucleotide sequence ID" value="NZ_RBIL01000002.1"/>
</dbReference>
<accession>A0A660KZS6</accession>
<name>A0A660KZS6_9ACTN</name>
<dbReference type="OrthoDB" id="1271986at2"/>
<protein>
    <submittedName>
        <fullName evidence="2">Uncharacterized protein DUF1932</fullName>
    </submittedName>
</protein>
<dbReference type="InterPro" id="IPR008927">
    <property type="entry name" value="6-PGluconate_DH-like_C_sf"/>
</dbReference>
<dbReference type="Proteomes" id="UP000278962">
    <property type="component" value="Unassembled WGS sequence"/>
</dbReference>
<evidence type="ECO:0000313" key="2">
    <source>
        <dbReference type="EMBL" id="RKQ86179.1"/>
    </source>
</evidence>
<dbReference type="Pfam" id="PF09130">
    <property type="entry name" value="DUF1932"/>
    <property type="match status" value="1"/>
</dbReference>
<comment type="caution">
    <text evidence="2">The sequence shown here is derived from an EMBL/GenBank/DDBJ whole genome shotgun (WGS) entry which is preliminary data.</text>
</comment>
<organism evidence="2 3">
    <name type="scientific">Solirubrobacter pauli</name>
    <dbReference type="NCBI Taxonomy" id="166793"/>
    <lineage>
        <taxon>Bacteria</taxon>
        <taxon>Bacillati</taxon>
        <taxon>Actinomycetota</taxon>
        <taxon>Thermoleophilia</taxon>
        <taxon>Solirubrobacterales</taxon>
        <taxon>Solirubrobacteraceae</taxon>
        <taxon>Solirubrobacter</taxon>
    </lineage>
</organism>
<dbReference type="AlphaFoldDB" id="A0A660KZS6"/>
<sequence>MKRVGILHPGAMGAAIGTALLSAGHEVLWDGRGRSQDTAARAARFTDAGADLLTRAEVVLSICPPDRALEVAAAAADFAGLYVDANAIAPGTAARIAVPHYVDGGIIGSPSAPRLFLSGTRAAEVAALFAGTTVDARVLEGGPCSASALKMLYAAWTKGSAALLLAIEGAATELGVDNDLHAEWDDSQPELSGRLERAQAAAEAKGWRWAGEMREIATTFEATGWPPGFHAAAAEVYERG</sequence>
<evidence type="ECO:0000259" key="1">
    <source>
        <dbReference type="Pfam" id="PF09130"/>
    </source>
</evidence>
<gene>
    <name evidence="2" type="ORF">C8N24_4189</name>
</gene>
<dbReference type="InterPro" id="IPR036291">
    <property type="entry name" value="NAD(P)-bd_dom_sf"/>
</dbReference>
<dbReference type="SUPFAM" id="SSF51735">
    <property type="entry name" value="NAD(P)-binding Rossmann-fold domains"/>
    <property type="match status" value="1"/>
</dbReference>
<dbReference type="SUPFAM" id="SSF48179">
    <property type="entry name" value="6-phosphogluconate dehydrogenase C-terminal domain-like"/>
    <property type="match status" value="1"/>
</dbReference>
<dbReference type="InterPro" id="IPR015814">
    <property type="entry name" value="Pgluconate_DH_NAD-bd_C"/>
</dbReference>
<keyword evidence="3" id="KW-1185">Reference proteome</keyword>